<organism evidence="7 8">
    <name type="scientific">Gossypium stocksii</name>
    <dbReference type="NCBI Taxonomy" id="47602"/>
    <lineage>
        <taxon>Eukaryota</taxon>
        <taxon>Viridiplantae</taxon>
        <taxon>Streptophyta</taxon>
        <taxon>Embryophyta</taxon>
        <taxon>Tracheophyta</taxon>
        <taxon>Spermatophyta</taxon>
        <taxon>Magnoliopsida</taxon>
        <taxon>eudicotyledons</taxon>
        <taxon>Gunneridae</taxon>
        <taxon>Pentapetalae</taxon>
        <taxon>rosids</taxon>
        <taxon>malvids</taxon>
        <taxon>Malvales</taxon>
        <taxon>Malvaceae</taxon>
        <taxon>Malvoideae</taxon>
        <taxon>Gossypium</taxon>
    </lineage>
</organism>
<dbReference type="Gene3D" id="1.20.58.2220">
    <property type="entry name" value="Formin, FH2 domain"/>
    <property type="match status" value="1"/>
</dbReference>
<protein>
    <recommendedName>
        <fullName evidence="2">Formin-like protein</fullName>
    </recommendedName>
</protein>
<sequence>MFGGATKMRRAVYAICFVILVCNLAMGSSEGKRNTPDNESSRTTSPKINEKMAEEAWNYCTKEMEEKRDAIKDFDMYIPQASDDLTSALLAKQSMHKAIDILPPQVRDGVLDCLRKNGLIFYGSDTEVSSSYLRSHPTEGALHYSLHVSKKVSGSRSKGKKGKKGKKKSLMTAIIAIVATAVATFVLVAVIFFCCLRKNNEPKEEKPLLHLNDYLSENSSQKSIKLVSSDNKELSTSSSCKIPASASASASASDTNLTTKQDDGALPKPPGSDATVGAGLKPPPGRTAPAPPAPPPKAVPPPAKAAPPPPPPRAAAPPPPPGARPPPMPPKSKAAAPLGGRKQLSASGDDADSAQKAKLKPFFWDKVKADAGQSMVWHEIRGGSFQFNEEMIETLFGYQAANNKKNEKKEKAAESAVQYIQIIDARKAQNLSILLRALNVTTQEVVDALQEGYRLPGELLQTLKKMTPTQDEELKLRLFAGDINQLGPAERFLKTVVEIPFAFKRIDALMFMSTFPEEVASLKESFATLEVACTNLKNSRLFLKLLEAVLKTGNRMNDGTYRGGAHAFKLDTLLKLSDVKGTDGKTTLLHFVVQEIMRYEGIRCVRQQNSSQSQSQSQSLGSFKGVDFVEDNDQDNEDHYRSLGLEVVSGVTTELEDVRKASAIDADALTSTVAKLEGGLRKTKEFLESDMKETESETQFYLSMTCFVDAAESDIKLLSEEEKRIMEQIKSAADYFHGQAGTKEGLRLFAIVRDFLTMLDKVCKEIRDTRAKQKAQQAKEAKKEAATATENRPSSASEPPPPSPDIRKRLFPAMAGQQVNDSSSDEESFSP</sequence>
<dbReference type="SUPFAM" id="SSF101447">
    <property type="entry name" value="Formin homology 2 domain (FH2 domain)"/>
    <property type="match status" value="1"/>
</dbReference>
<feature type="chain" id="PRO_5038541401" description="Formin-like protein" evidence="5">
    <location>
        <begin position="32"/>
        <end position="831"/>
    </location>
</feature>
<keyword evidence="4" id="KW-0472">Membrane</keyword>
<comment type="caution">
    <text evidence="7">The sequence shown here is derived from an EMBL/GenBank/DDBJ whole genome shotgun (WGS) entry which is preliminary data.</text>
</comment>
<dbReference type="PANTHER" id="PTHR23213">
    <property type="entry name" value="FORMIN-RELATED"/>
    <property type="match status" value="1"/>
</dbReference>
<evidence type="ECO:0000313" key="7">
    <source>
        <dbReference type="EMBL" id="KAH1074031.1"/>
    </source>
</evidence>
<feature type="compositionally biased region" description="Low complexity" evidence="3">
    <location>
        <begin position="786"/>
        <end position="797"/>
    </location>
</feature>
<gene>
    <name evidence="7" type="ORF">J1N35_026359</name>
</gene>
<dbReference type="AlphaFoldDB" id="A0A9D3V9M2"/>
<dbReference type="OrthoDB" id="1668162at2759"/>
<name>A0A9D3V9M2_9ROSI</name>
<keyword evidence="8" id="KW-1185">Reference proteome</keyword>
<dbReference type="PROSITE" id="PS51444">
    <property type="entry name" value="FH2"/>
    <property type="match status" value="1"/>
</dbReference>
<comment type="similarity">
    <text evidence="1">Belongs to the formin-like family. Class-I subfamily.</text>
</comment>
<dbReference type="GO" id="GO:0045010">
    <property type="term" value="P:actin nucleation"/>
    <property type="evidence" value="ECO:0007669"/>
    <property type="project" value="InterPro"/>
</dbReference>
<accession>A0A9D3V9M2</accession>
<evidence type="ECO:0000256" key="3">
    <source>
        <dbReference type="SAM" id="MobiDB-lite"/>
    </source>
</evidence>
<dbReference type="GO" id="GO:0051015">
    <property type="term" value="F:actin filament binding"/>
    <property type="evidence" value="ECO:0007669"/>
    <property type="project" value="InterPro"/>
</dbReference>
<evidence type="ECO:0000256" key="5">
    <source>
        <dbReference type="SAM" id="SignalP"/>
    </source>
</evidence>
<feature type="compositionally biased region" description="Basic and acidic residues" evidence="3">
    <location>
        <begin position="30"/>
        <end position="40"/>
    </location>
</feature>
<dbReference type="Pfam" id="PF02181">
    <property type="entry name" value="FH2"/>
    <property type="match status" value="1"/>
</dbReference>
<dbReference type="InterPro" id="IPR015425">
    <property type="entry name" value="FH2_Formin"/>
</dbReference>
<feature type="region of interest" description="Disordered" evidence="3">
    <location>
        <begin position="29"/>
        <end position="48"/>
    </location>
</feature>
<feature type="compositionally biased region" description="Low complexity" evidence="3">
    <location>
        <begin position="235"/>
        <end position="253"/>
    </location>
</feature>
<dbReference type="InterPro" id="IPR027643">
    <property type="entry name" value="Formin-like_plant"/>
</dbReference>
<dbReference type="Proteomes" id="UP000828251">
    <property type="component" value="Unassembled WGS sequence"/>
</dbReference>
<reference evidence="7 8" key="1">
    <citation type="journal article" date="2021" name="Plant Biotechnol. J.">
        <title>Multi-omics assisted identification of the key and species-specific regulatory components of drought-tolerant mechanisms in Gossypium stocksii.</title>
        <authorList>
            <person name="Yu D."/>
            <person name="Ke L."/>
            <person name="Zhang D."/>
            <person name="Wu Y."/>
            <person name="Sun Y."/>
            <person name="Mei J."/>
            <person name="Sun J."/>
            <person name="Sun Y."/>
        </authorList>
    </citation>
    <scope>NUCLEOTIDE SEQUENCE [LARGE SCALE GENOMIC DNA]</scope>
    <source>
        <strain evidence="8">cv. E1</strain>
        <tissue evidence="7">Leaf</tissue>
    </source>
</reference>
<feature type="region of interest" description="Disordered" evidence="3">
    <location>
        <begin position="232"/>
        <end position="353"/>
    </location>
</feature>
<dbReference type="SMART" id="SM00498">
    <property type="entry name" value="FH2"/>
    <property type="match status" value="1"/>
</dbReference>
<keyword evidence="4" id="KW-0812">Transmembrane</keyword>
<feature type="compositionally biased region" description="Pro residues" evidence="3">
    <location>
        <begin position="281"/>
        <end position="330"/>
    </location>
</feature>
<dbReference type="PANTHER" id="PTHR23213:SF392">
    <property type="entry name" value="FORMIN-LIKE PROTEIN 3"/>
    <property type="match status" value="1"/>
</dbReference>
<proteinExistence type="inferred from homology"/>
<keyword evidence="4" id="KW-1133">Transmembrane helix</keyword>
<dbReference type="EMBL" id="JAIQCV010000008">
    <property type="protein sequence ID" value="KAH1074031.1"/>
    <property type="molecule type" value="Genomic_DNA"/>
</dbReference>
<evidence type="ECO:0000259" key="6">
    <source>
        <dbReference type="PROSITE" id="PS51444"/>
    </source>
</evidence>
<feature type="region of interest" description="Disordered" evidence="3">
    <location>
        <begin position="773"/>
        <end position="831"/>
    </location>
</feature>
<evidence type="ECO:0000313" key="8">
    <source>
        <dbReference type="Proteomes" id="UP000828251"/>
    </source>
</evidence>
<dbReference type="InterPro" id="IPR042201">
    <property type="entry name" value="FH2_Formin_sf"/>
</dbReference>
<evidence type="ECO:0000256" key="4">
    <source>
        <dbReference type="SAM" id="Phobius"/>
    </source>
</evidence>
<feature type="transmembrane region" description="Helical" evidence="4">
    <location>
        <begin position="170"/>
        <end position="196"/>
    </location>
</feature>
<evidence type="ECO:0000256" key="1">
    <source>
        <dbReference type="ARBA" id="ARBA00025793"/>
    </source>
</evidence>
<feature type="compositionally biased region" description="Basic and acidic residues" evidence="3">
    <location>
        <begin position="773"/>
        <end position="785"/>
    </location>
</feature>
<evidence type="ECO:0000256" key="2">
    <source>
        <dbReference type="RuleBase" id="RU361260"/>
    </source>
</evidence>
<keyword evidence="5" id="KW-0732">Signal</keyword>
<feature type="domain" description="FH2" evidence="6">
    <location>
        <begin position="349"/>
        <end position="785"/>
    </location>
</feature>
<feature type="signal peptide" evidence="5">
    <location>
        <begin position="1"/>
        <end position="31"/>
    </location>
</feature>